<feature type="compositionally biased region" description="Basic and acidic residues" evidence="6">
    <location>
        <begin position="480"/>
        <end position="497"/>
    </location>
</feature>
<evidence type="ECO:0000259" key="7">
    <source>
        <dbReference type="PROSITE" id="PS50235"/>
    </source>
</evidence>
<evidence type="ECO:0000256" key="5">
    <source>
        <dbReference type="PROSITE-ProRule" id="PRU00502"/>
    </source>
</evidence>
<dbReference type="GO" id="GO:0005634">
    <property type="term" value="C:nucleus"/>
    <property type="evidence" value="ECO:0007669"/>
    <property type="project" value="TreeGrafter"/>
</dbReference>
<dbReference type="PANTHER" id="PTHR24006">
    <property type="entry name" value="UBIQUITIN CARBOXYL-TERMINAL HYDROLASE"/>
    <property type="match status" value="1"/>
</dbReference>
<dbReference type="Pfam" id="PF02148">
    <property type="entry name" value="zf-UBP"/>
    <property type="match status" value="1"/>
</dbReference>
<evidence type="ECO:0000256" key="3">
    <source>
        <dbReference type="ARBA" id="ARBA00022771"/>
    </source>
</evidence>
<dbReference type="InterPro" id="IPR038765">
    <property type="entry name" value="Papain-like_cys_pep_sf"/>
</dbReference>
<dbReference type="InterPro" id="IPR018200">
    <property type="entry name" value="USP_CS"/>
</dbReference>
<gene>
    <name evidence="9" type="primary">USP16</name>
    <name evidence="9" type="ORF">CM83_80036</name>
</gene>
<sequence length="1182" mass="131722">MGRKKSKNNQSSNAPVGGNVNADSSDSNEHNEKNAPTVNCNHILKSVDPNQVLKGLKNGEDLEKNFCATCVKESKALKGSDLFVCLRCGTKACCKDHSKAHYAVPRSDLHSLAYDFKSKTLWCFGCSCEINEREAKNKKLSTCITSLNRQLSAFTAKKKNGGETTLVEKNNDNNDSANYPNSQNGARGKKFQQKNKPGVHQSPVSSIPVRGISNLGNTCYFNSVMQCLARTQPLLTELKEMDHRVDVRIELKGGDTLEGCLEKWDAMSECLYETLTTLLTAGSVLVPSNILGFVRKRHPQFEGHDQHDAHELLRHTLDSIKMNDLKRYRRLMLAKKGLSEKVDPKQVPQEMHKQMKELEHRVTQVQNFIPEKTFKGKLVSRVECQDCNHSSEYIEGFLDLSLPVLADKPHPPVAKRKTGCAAESPYEESHHEKNHTKKISPKQKRMMKRAAADELKRARKEQGDGNEVVDEVAVEAQEALADRPDGTLGLDEDKPHESGYSSEKASSSFRGSPSSEEVRSSSPCDDSWSTVPQFTDSWLSSLPGGILLPPVQGLGDVTPNLVNRPPTHIPLDEKGTPDLTHLTLHDSEGSTLNPLCQDTSTIMEQEPEWRDRIHQRYFNPSLETENKEYLARIGENDPQDLSCESRCNGTSTPEDASAITSRCGETEVPKEISSSLPGDRLLDTINNAESTSHSSSAYCKAESRDASRSMSPPFRRNVQMKSQIKRDSGFSPVREEEGDSAVEQAFHALSLDSIQEANRGKSNSNVQPLESCSPKEAIEEYFRAKLEESQPLRELSSEEAKQANFTDFSGLFDQASLSTRFGGSFSHDGNSECDEWSSFHRSEKNGNCDDLRGHVQTAPNNSLDSEGNESGNEKSMNTCSEEFPDELLTENSPTKNILDADTNKVNDGTGEHLSKEADESLPDNLLDITEDGDFEPLLDSLPPYSKSSIACPEDVKHEPELHELCDKLQLADDVCNPGKLDAPQDTHNSDFTNEIASLMQKRESSKDITECSVESCLRQFTSIEFMTGSNKVGCSACTERQNKDGKTVLTMATKQLLIGQAPPILILHLKRFQVQLHSFRKLSKHVSFPLVLDLAPFCTSIGEDKNKVNNAEPMPYFLYGIVEHRGTLNSGHYVAYVKTEEENRRRWFCISDSHVNEVTEERVLKTEAYLLFYSRITIPYSP</sequence>
<reference evidence="9" key="1">
    <citation type="journal article" date="2014" name="PLoS ONE">
        <title>Transcriptome-Based Identification of ABC Transporters in the Western Tarnished Plant Bug Lygus hesperus.</title>
        <authorList>
            <person name="Hull J.J."/>
            <person name="Chaney K."/>
            <person name="Geib S.M."/>
            <person name="Fabrick J.A."/>
            <person name="Brent C.S."/>
            <person name="Walsh D."/>
            <person name="Lavine L.C."/>
        </authorList>
    </citation>
    <scope>NUCLEOTIDE SEQUENCE</scope>
</reference>
<dbReference type="EMBL" id="GBHO01012888">
    <property type="protein sequence ID" value="JAG30716.1"/>
    <property type="molecule type" value="Transcribed_RNA"/>
</dbReference>
<dbReference type="GO" id="GO:0016579">
    <property type="term" value="P:protein deubiquitination"/>
    <property type="evidence" value="ECO:0007669"/>
    <property type="project" value="InterPro"/>
</dbReference>
<keyword evidence="3 5" id="KW-0863">Zinc-finger</keyword>
<proteinExistence type="inferred from homology"/>
<dbReference type="GO" id="GO:0008270">
    <property type="term" value="F:zinc ion binding"/>
    <property type="evidence" value="ECO:0007669"/>
    <property type="project" value="UniProtKB-KW"/>
</dbReference>
<dbReference type="Gene3D" id="3.30.40.10">
    <property type="entry name" value="Zinc/RING finger domain, C3HC4 (zinc finger)"/>
    <property type="match status" value="1"/>
</dbReference>
<dbReference type="GO" id="GO:0004843">
    <property type="term" value="F:cysteine-type deubiquitinase activity"/>
    <property type="evidence" value="ECO:0007669"/>
    <property type="project" value="InterPro"/>
</dbReference>
<accession>A0A0A9YGF2</accession>
<feature type="domain" description="USP" evidence="7">
    <location>
        <begin position="210"/>
        <end position="1176"/>
    </location>
</feature>
<dbReference type="PROSITE" id="PS00972">
    <property type="entry name" value="USP_1"/>
    <property type="match status" value="1"/>
</dbReference>
<dbReference type="PANTHER" id="PTHR24006:SF781">
    <property type="entry name" value="LD34905P"/>
    <property type="match status" value="1"/>
</dbReference>
<dbReference type="InterPro" id="IPR050164">
    <property type="entry name" value="Peptidase_C19"/>
</dbReference>
<dbReference type="CDD" id="cd02667">
    <property type="entry name" value="Peptidase_C19K"/>
    <property type="match status" value="1"/>
</dbReference>
<evidence type="ECO:0000259" key="8">
    <source>
        <dbReference type="PROSITE" id="PS50271"/>
    </source>
</evidence>
<name>A0A0A9YGF2_LYGHE</name>
<dbReference type="SUPFAM" id="SSF57850">
    <property type="entry name" value="RING/U-box"/>
    <property type="match status" value="1"/>
</dbReference>
<dbReference type="Gene3D" id="3.90.70.10">
    <property type="entry name" value="Cysteine proteinases"/>
    <property type="match status" value="2"/>
</dbReference>
<feature type="compositionally biased region" description="Basic residues" evidence="6">
    <location>
        <begin position="432"/>
        <end position="448"/>
    </location>
</feature>
<feature type="compositionally biased region" description="Basic and acidic residues" evidence="6">
    <location>
        <begin position="450"/>
        <end position="463"/>
    </location>
</feature>
<dbReference type="InterPro" id="IPR001607">
    <property type="entry name" value="Znf_UBP"/>
</dbReference>
<dbReference type="InterPro" id="IPR001394">
    <property type="entry name" value="Peptidase_C19_UCH"/>
</dbReference>
<dbReference type="InterPro" id="IPR028889">
    <property type="entry name" value="USP"/>
</dbReference>
<feature type="region of interest" description="Disordered" evidence="6">
    <location>
        <begin position="1"/>
        <end position="33"/>
    </location>
</feature>
<dbReference type="AlphaFoldDB" id="A0A0A9YGF2"/>
<dbReference type="PROSITE" id="PS00973">
    <property type="entry name" value="USP_2"/>
    <property type="match status" value="1"/>
</dbReference>
<organism evidence="9">
    <name type="scientific">Lygus hesperus</name>
    <name type="common">Western plant bug</name>
    <dbReference type="NCBI Taxonomy" id="30085"/>
    <lineage>
        <taxon>Eukaryota</taxon>
        <taxon>Metazoa</taxon>
        <taxon>Ecdysozoa</taxon>
        <taxon>Arthropoda</taxon>
        <taxon>Hexapoda</taxon>
        <taxon>Insecta</taxon>
        <taxon>Pterygota</taxon>
        <taxon>Neoptera</taxon>
        <taxon>Paraneoptera</taxon>
        <taxon>Hemiptera</taxon>
        <taxon>Heteroptera</taxon>
        <taxon>Panheteroptera</taxon>
        <taxon>Cimicomorpha</taxon>
        <taxon>Miridae</taxon>
        <taxon>Mirini</taxon>
        <taxon>Lygus</taxon>
    </lineage>
</organism>
<dbReference type="PROSITE" id="PS50271">
    <property type="entry name" value="ZF_UBP"/>
    <property type="match status" value="1"/>
</dbReference>
<dbReference type="SUPFAM" id="SSF54001">
    <property type="entry name" value="Cysteine proteinases"/>
    <property type="match status" value="1"/>
</dbReference>
<feature type="domain" description="UBP-type" evidence="8">
    <location>
        <begin position="51"/>
        <end position="151"/>
    </location>
</feature>
<keyword evidence="9" id="KW-0378">Hydrolase</keyword>
<feature type="compositionally biased region" description="Polar residues" evidence="6">
    <location>
        <begin position="857"/>
        <end position="880"/>
    </location>
</feature>
<feature type="compositionally biased region" description="Low complexity" evidence="6">
    <location>
        <begin position="498"/>
        <end position="523"/>
    </location>
</feature>
<feature type="compositionally biased region" description="Basic and acidic residues" evidence="6">
    <location>
        <begin position="901"/>
        <end position="917"/>
    </location>
</feature>
<feature type="region of interest" description="Disordered" evidence="6">
    <location>
        <begin position="637"/>
        <end position="739"/>
    </location>
</feature>
<comment type="similarity">
    <text evidence="1">Belongs to the peptidase C19 family.</text>
</comment>
<dbReference type="InterPro" id="IPR013083">
    <property type="entry name" value="Znf_RING/FYVE/PHD"/>
</dbReference>
<feature type="compositionally biased region" description="Polar residues" evidence="6">
    <location>
        <begin position="684"/>
        <end position="697"/>
    </location>
</feature>
<protein>
    <submittedName>
        <fullName evidence="9">Ubiquitin carboxyl-terminal hydrolase 16</fullName>
    </submittedName>
</protein>
<reference evidence="9" key="2">
    <citation type="submission" date="2014-07" db="EMBL/GenBank/DDBJ databases">
        <authorList>
            <person name="Hull J."/>
        </authorList>
    </citation>
    <scope>NUCLEOTIDE SEQUENCE</scope>
</reference>
<feature type="region of interest" description="Disordered" evidence="6">
    <location>
        <begin position="411"/>
        <end position="528"/>
    </location>
</feature>
<dbReference type="PROSITE" id="PS50235">
    <property type="entry name" value="USP_3"/>
    <property type="match status" value="1"/>
</dbReference>
<evidence type="ECO:0000256" key="2">
    <source>
        <dbReference type="ARBA" id="ARBA00022723"/>
    </source>
</evidence>
<dbReference type="GO" id="GO:0005829">
    <property type="term" value="C:cytosol"/>
    <property type="evidence" value="ECO:0007669"/>
    <property type="project" value="TreeGrafter"/>
</dbReference>
<keyword evidence="4" id="KW-0862">Zinc</keyword>
<feature type="region of interest" description="Disordered" evidence="6">
    <location>
        <begin position="847"/>
        <end position="917"/>
    </location>
</feature>
<feature type="region of interest" description="Disordered" evidence="6">
    <location>
        <begin position="162"/>
        <end position="205"/>
    </location>
</feature>
<dbReference type="Pfam" id="PF00443">
    <property type="entry name" value="UCH"/>
    <property type="match status" value="1"/>
</dbReference>
<evidence type="ECO:0000313" key="9">
    <source>
        <dbReference type="EMBL" id="JAG30716.1"/>
    </source>
</evidence>
<feature type="compositionally biased region" description="Low complexity" evidence="6">
    <location>
        <begin position="173"/>
        <end position="182"/>
    </location>
</feature>
<feature type="compositionally biased region" description="Polar residues" evidence="6">
    <location>
        <begin position="645"/>
        <end position="660"/>
    </location>
</feature>
<evidence type="ECO:0000256" key="6">
    <source>
        <dbReference type="SAM" id="MobiDB-lite"/>
    </source>
</evidence>
<evidence type="ECO:0000256" key="4">
    <source>
        <dbReference type="ARBA" id="ARBA00022833"/>
    </source>
</evidence>
<evidence type="ECO:0000256" key="1">
    <source>
        <dbReference type="ARBA" id="ARBA00009085"/>
    </source>
</evidence>
<keyword evidence="2" id="KW-0479">Metal-binding</keyword>